<evidence type="ECO:0000313" key="3">
    <source>
        <dbReference type="Proteomes" id="UP000323439"/>
    </source>
</evidence>
<protein>
    <recommendedName>
        <fullName evidence="4">TM2 domain-containing protein</fullName>
    </recommendedName>
</protein>
<keyword evidence="3" id="KW-1185">Reference proteome</keyword>
<keyword evidence="1" id="KW-1133">Transmembrane helix</keyword>
<keyword evidence="1" id="KW-0812">Transmembrane</keyword>
<keyword evidence="1" id="KW-0472">Membrane</keyword>
<feature type="transmembrane region" description="Helical" evidence="1">
    <location>
        <begin position="32"/>
        <end position="61"/>
    </location>
</feature>
<organism evidence="2 3">
    <name type="scientific">Methanobrevibacter millerae</name>
    <dbReference type="NCBI Taxonomy" id="230361"/>
    <lineage>
        <taxon>Archaea</taxon>
        <taxon>Methanobacteriati</taxon>
        <taxon>Methanobacteriota</taxon>
        <taxon>Methanomada group</taxon>
        <taxon>Methanobacteria</taxon>
        <taxon>Methanobacteriales</taxon>
        <taxon>Methanobacteriaceae</taxon>
        <taxon>Methanobrevibacter</taxon>
    </lineage>
</organism>
<proteinExistence type="predicted"/>
<evidence type="ECO:0008006" key="4">
    <source>
        <dbReference type="Google" id="ProtNLM"/>
    </source>
</evidence>
<sequence>MANAILAAILSLFIPGLGQAYAGDIKKGIIFFIILLIIGCIFAFVFKHWVVSIVSLIYAIYAAYDAYQMAQ</sequence>
<evidence type="ECO:0000313" key="2">
    <source>
        <dbReference type="EMBL" id="SDA66514.1"/>
    </source>
</evidence>
<accession>A0A1G5X914</accession>
<gene>
    <name evidence="2" type="ORF">SAMN02910315_02014</name>
</gene>
<evidence type="ECO:0000256" key="1">
    <source>
        <dbReference type="SAM" id="Phobius"/>
    </source>
</evidence>
<dbReference type="Proteomes" id="UP000323439">
    <property type="component" value="Unassembled WGS sequence"/>
</dbReference>
<name>A0A1G5X914_9EURY</name>
<dbReference type="RefSeq" id="WP_149732507.1">
    <property type="nucleotide sequence ID" value="NZ_FMXB01000019.1"/>
</dbReference>
<reference evidence="2 3" key="1">
    <citation type="submission" date="2016-10" db="EMBL/GenBank/DDBJ databases">
        <authorList>
            <person name="Varghese N."/>
            <person name="Submissions S."/>
        </authorList>
    </citation>
    <scope>NUCLEOTIDE SEQUENCE [LARGE SCALE GENOMIC DNA]</scope>
    <source>
        <strain evidence="2 3">DSM 16643</strain>
    </source>
</reference>
<dbReference type="EMBL" id="FMXB01000019">
    <property type="protein sequence ID" value="SDA66514.1"/>
    <property type="molecule type" value="Genomic_DNA"/>
</dbReference>
<dbReference type="AlphaFoldDB" id="A0A1G5X914"/>